<feature type="modified residue" description="4-aspartylphosphate" evidence="4">
    <location>
        <position position="67"/>
    </location>
</feature>
<dbReference type="Proteomes" id="UP000239724">
    <property type="component" value="Unassembled WGS sequence"/>
</dbReference>
<dbReference type="GO" id="GO:0000976">
    <property type="term" value="F:transcription cis-regulatory region binding"/>
    <property type="evidence" value="ECO:0007669"/>
    <property type="project" value="TreeGrafter"/>
</dbReference>
<evidence type="ECO:0000256" key="2">
    <source>
        <dbReference type="ARBA" id="ARBA00023012"/>
    </source>
</evidence>
<name>A0A2S6N4F1_RHOGL</name>
<dbReference type="Gene3D" id="3.40.50.2300">
    <property type="match status" value="1"/>
</dbReference>
<dbReference type="GO" id="GO:0032993">
    <property type="term" value="C:protein-DNA complex"/>
    <property type="evidence" value="ECO:0007669"/>
    <property type="project" value="TreeGrafter"/>
</dbReference>
<accession>A0A2S6N4F1</accession>
<keyword evidence="2" id="KW-0902">Two-component regulatory system</keyword>
<dbReference type="GO" id="GO:0005829">
    <property type="term" value="C:cytosol"/>
    <property type="evidence" value="ECO:0007669"/>
    <property type="project" value="TreeGrafter"/>
</dbReference>
<dbReference type="InterPro" id="IPR001789">
    <property type="entry name" value="Sig_transdc_resp-reg_receiver"/>
</dbReference>
<evidence type="ECO:0000313" key="7">
    <source>
        <dbReference type="Proteomes" id="UP000239724"/>
    </source>
</evidence>
<keyword evidence="1 4" id="KW-0597">Phosphoprotein</keyword>
<evidence type="ECO:0000313" key="6">
    <source>
        <dbReference type="EMBL" id="PPQ29503.1"/>
    </source>
</evidence>
<reference evidence="6 7" key="1">
    <citation type="journal article" date="2018" name="Arch. Microbiol.">
        <title>New insights into the metabolic potential of the phototrophic purple bacterium Rhodopila globiformis DSM 161(T) from its draft genome sequence and evidence for a vanadium-dependent nitrogenase.</title>
        <authorList>
            <person name="Imhoff J.F."/>
            <person name="Rahn T."/>
            <person name="Kunzel S."/>
            <person name="Neulinger S.C."/>
        </authorList>
    </citation>
    <scope>NUCLEOTIDE SEQUENCE [LARGE SCALE GENOMIC DNA]</scope>
    <source>
        <strain evidence="6 7">DSM 161</strain>
    </source>
</reference>
<dbReference type="PANTHER" id="PTHR48111:SF40">
    <property type="entry name" value="PHOSPHATE REGULON TRANSCRIPTIONAL REGULATORY PROTEIN PHOB"/>
    <property type="match status" value="1"/>
</dbReference>
<gene>
    <name evidence="6" type="ORF">CCS01_21415</name>
</gene>
<dbReference type="InterPro" id="IPR011006">
    <property type="entry name" value="CheY-like_superfamily"/>
</dbReference>
<dbReference type="SMART" id="SM00448">
    <property type="entry name" value="REC"/>
    <property type="match status" value="1"/>
</dbReference>
<organism evidence="6 7">
    <name type="scientific">Rhodopila globiformis</name>
    <name type="common">Rhodopseudomonas globiformis</name>
    <dbReference type="NCBI Taxonomy" id="1071"/>
    <lineage>
        <taxon>Bacteria</taxon>
        <taxon>Pseudomonadati</taxon>
        <taxon>Pseudomonadota</taxon>
        <taxon>Alphaproteobacteria</taxon>
        <taxon>Acetobacterales</taxon>
        <taxon>Acetobacteraceae</taxon>
        <taxon>Rhodopila</taxon>
    </lineage>
</organism>
<evidence type="ECO:0000256" key="1">
    <source>
        <dbReference type="ARBA" id="ARBA00022553"/>
    </source>
</evidence>
<dbReference type="EMBL" id="NHRY01000226">
    <property type="protein sequence ID" value="PPQ29503.1"/>
    <property type="molecule type" value="Genomic_DNA"/>
</dbReference>
<proteinExistence type="predicted"/>
<keyword evidence="7" id="KW-1185">Reference proteome</keyword>
<dbReference type="PROSITE" id="PS50110">
    <property type="entry name" value="RESPONSE_REGULATORY"/>
    <property type="match status" value="1"/>
</dbReference>
<sequence length="143" mass="15266">MAIQADTSPMPTKRFILIIADDLALRQALVEHLSENEACKPVEVGTLADALHYLEQQPARTDLVLLDLGLSGGDGLAFCALLRRQGHEMPIIMLAGASSEADIARGLQNGASDYVCKPFRIADLGVRIRARLCAGANATPGRT</sequence>
<dbReference type="GO" id="GO:0006355">
    <property type="term" value="P:regulation of DNA-templated transcription"/>
    <property type="evidence" value="ECO:0007669"/>
    <property type="project" value="TreeGrafter"/>
</dbReference>
<dbReference type="PANTHER" id="PTHR48111">
    <property type="entry name" value="REGULATOR OF RPOS"/>
    <property type="match status" value="1"/>
</dbReference>
<protein>
    <recommendedName>
        <fullName evidence="5">Response regulatory domain-containing protein</fullName>
    </recommendedName>
</protein>
<comment type="caution">
    <text evidence="6">The sequence shown here is derived from an EMBL/GenBank/DDBJ whole genome shotgun (WGS) entry which is preliminary data.</text>
</comment>
<evidence type="ECO:0000256" key="3">
    <source>
        <dbReference type="ARBA" id="ARBA00023125"/>
    </source>
</evidence>
<dbReference type="Pfam" id="PF00072">
    <property type="entry name" value="Response_reg"/>
    <property type="match status" value="1"/>
</dbReference>
<keyword evidence="3" id="KW-0238">DNA-binding</keyword>
<evidence type="ECO:0000259" key="5">
    <source>
        <dbReference type="PROSITE" id="PS50110"/>
    </source>
</evidence>
<evidence type="ECO:0000256" key="4">
    <source>
        <dbReference type="PROSITE-ProRule" id="PRU00169"/>
    </source>
</evidence>
<dbReference type="SUPFAM" id="SSF52172">
    <property type="entry name" value="CheY-like"/>
    <property type="match status" value="1"/>
</dbReference>
<dbReference type="GO" id="GO:0000156">
    <property type="term" value="F:phosphorelay response regulator activity"/>
    <property type="evidence" value="ECO:0007669"/>
    <property type="project" value="TreeGrafter"/>
</dbReference>
<dbReference type="AlphaFoldDB" id="A0A2S6N4F1"/>
<dbReference type="InterPro" id="IPR039420">
    <property type="entry name" value="WalR-like"/>
</dbReference>
<feature type="domain" description="Response regulatory" evidence="5">
    <location>
        <begin position="15"/>
        <end position="132"/>
    </location>
</feature>